<evidence type="ECO:0000256" key="3">
    <source>
        <dbReference type="SAM" id="Phobius"/>
    </source>
</evidence>
<dbReference type="Gene3D" id="2.20.28.230">
    <property type="match status" value="1"/>
</dbReference>
<keyword evidence="2" id="KW-0768">Sushi</keyword>
<keyword evidence="6" id="KW-1185">Reference proteome</keyword>
<dbReference type="EMBL" id="KZ507845">
    <property type="protein sequence ID" value="PKU36133.1"/>
    <property type="molecule type" value="Genomic_DNA"/>
</dbReference>
<dbReference type="SMART" id="SM00032">
    <property type="entry name" value="CCP"/>
    <property type="match status" value="1"/>
</dbReference>
<dbReference type="AlphaFoldDB" id="A0A2I0TQW2"/>
<dbReference type="OrthoDB" id="9944172at2759"/>
<dbReference type="CDD" id="cd00033">
    <property type="entry name" value="CCP"/>
    <property type="match status" value="1"/>
</dbReference>
<keyword evidence="3" id="KW-0812">Transmembrane</keyword>
<accession>A0A2I0TQW2</accession>
<evidence type="ECO:0000313" key="5">
    <source>
        <dbReference type="EMBL" id="PKU36133.1"/>
    </source>
</evidence>
<evidence type="ECO:0000313" key="6">
    <source>
        <dbReference type="Proteomes" id="UP000233556"/>
    </source>
</evidence>
<keyword evidence="3" id="KW-1133">Transmembrane helix</keyword>
<organism evidence="5 6">
    <name type="scientific">Limosa lapponica baueri</name>
    <dbReference type="NCBI Taxonomy" id="1758121"/>
    <lineage>
        <taxon>Eukaryota</taxon>
        <taxon>Metazoa</taxon>
        <taxon>Chordata</taxon>
        <taxon>Craniata</taxon>
        <taxon>Vertebrata</taxon>
        <taxon>Euteleostomi</taxon>
        <taxon>Archelosauria</taxon>
        <taxon>Archosauria</taxon>
        <taxon>Dinosauria</taxon>
        <taxon>Saurischia</taxon>
        <taxon>Theropoda</taxon>
        <taxon>Coelurosauria</taxon>
        <taxon>Aves</taxon>
        <taxon>Neognathae</taxon>
        <taxon>Neoaves</taxon>
        <taxon>Charadriiformes</taxon>
        <taxon>Scolopacidae</taxon>
        <taxon>Limosa</taxon>
    </lineage>
</organism>
<name>A0A2I0TQW2_LIMLA</name>
<evidence type="ECO:0000256" key="2">
    <source>
        <dbReference type="PROSITE-ProRule" id="PRU00302"/>
    </source>
</evidence>
<sequence length="191" mass="20822">MDSETELETLSQDGNINCNTRSKLLAVVQGVLQLGTTSRQDPGGKSRDALPFWLQERVTAAAQARCSRPKDVANAHIDVGNNTLLNARLRYTCNPGYKRKAGTSSLIQCILRDGSKPDWTHTTLQCIPYVQPLAFPIGFTVLLVAAVTACGCCRWRMKMRAGQDYRATAIPMVAPAAENEEMLPPGIFPTG</sequence>
<dbReference type="GO" id="GO:0042010">
    <property type="term" value="F:interleukin-15 receptor activity"/>
    <property type="evidence" value="ECO:0007669"/>
    <property type="project" value="InterPro"/>
</dbReference>
<dbReference type="InterPro" id="IPR035976">
    <property type="entry name" value="Sushi/SCR/CCP_sf"/>
</dbReference>
<protein>
    <recommendedName>
        <fullName evidence="4">Sushi domain-containing protein</fullName>
    </recommendedName>
</protein>
<dbReference type="Proteomes" id="UP000233556">
    <property type="component" value="Unassembled WGS sequence"/>
</dbReference>
<evidence type="ECO:0000256" key="1">
    <source>
        <dbReference type="ARBA" id="ARBA00023157"/>
    </source>
</evidence>
<feature type="disulfide bond" evidence="2">
    <location>
        <begin position="66"/>
        <end position="109"/>
    </location>
</feature>
<reference evidence="6" key="2">
    <citation type="submission" date="2017-12" db="EMBL/GenBank/DDBJ databases">
        <title>Genome sequence of the Bar-tailed Godwit (Limosa lapponica baueri).</title>
        <authorList>
            <person name="Lima N.C.B."/>
            <person name="Parody-Merino A.M."/>
            <person name="Battley P.F."/>
            <person name="Fidler A.E."/>
            <person name="Prosdocimi F."/>
        </authorList>
    </citation>
    <scope>NUCLEOTIDE SEQUENCE [LARGE SCALE GENOMIC DNA]</scope>
</reference>
<dbReference type="InterPro" id="IPR000436">
    <property type="entry name" value="Sushi_SCR_CCP_dom"/>
</dbReference>
<dbReference type="InterPro" id="IPR042372">
    <property type="entry name" value="IL15RA"/>
</dbReference>
<dbReference type="PANTHER" id="PTHR15060:SF0">
    <property type="entry name" value="INTERLEUKIN-15 RECEPTOR SUBUNIT ALPHA"/>
    <property type="match status" value="1"/>
</dbReference>
<dbReference type="PANTHER" id="PTHR15060">
    <property type="entry name" value="INTERLEUKIN-15 RECEPTOR SUBUNIT ALPHA"/>
    <property type="match status" value="1"/>
</dbReference>
<feature type="transmembrane region" description="Helical" evidence="3">
    <location>
        <begin position="133"/>
        <end position="153"/>
    </location>
</feature>
<gene>
    <name evidence="5" type="ORF">llap_13566</name>
</gene>
<dbReference type="PROSITE" id="PS50923">
    <property type="entry name" value="SUSHI"/>
    <property type="match status" value="1"/>
</dbReference>
<dbReference type="Pfam" id="PF00084">
    <property type="entry name" value="Sushi"/>
    <property type="match status" value="1"/>
</dbReference>
<proteinExistence type="predicted"/>
<reference evidence="6" key="1">
    <citation type="submission" date="2017-11" db="EMBL/GenBank/DDBJ databases">
        <authorList>
            <person name="Lima N.C."/>
            <person name="Parody-Merino A.M."/>
            <person name="Battley P.F."/>
            <person name="Fidler A.E."/>
            <person name="Prosdocimi F."/>
        </authorList>
    </citation>
    <scope>NUCLEOTIDE SEQUENCE [LARGE SCALE GENOMIC DNA]</scope>
</reference>
<keyword evidence="3" id="KW-0472">Membrane</keyword>
<dbReference type="SUPFAM" id="SSF57535">
    <property type="entry name" value="Complement control module/SCR domain"/>
    <property type="match status" value="1"/>
</dbReference>
<keyword evidence="1 2" id="KW-1015">Disulfide bond</keyword>
<comment type="caution">
    <text evidence="2">Lacks conserved residue(s) required for the propagation of feature annotation.</text>
</comment>
<feature type="domain" description="Sushi" evidence="4">
    <location>
        <begin position="64"/>
        <end position="128"/>
    </location>
</feature>
<evidence type="ECO:0000259" key="4">
    <source>
        <dbReference type="PROSITE" id="PS50923"/>
    </source>
</evidence>